<evidence type="ECO:0000259" key="2">
    <source>
        <dbReference type="PROSITE" id="PS51176"/>
    </source>
</evidence>
<dbReference type="Gene3D" id="3.40.50.720">
    <property type="entry name" value="NAD(P)-binding Rossmann-like Domain"/>
    <property type="match status" value="1"/>
</dbReference>
<name>A0ABZ3C2Y7_9GAMM</name>
<organism evidence="3 4">
    <name type="scientific">Ignatzschineria larvae DSM 13226</name>
    <dbReference type="NCBI Taxonomy" id="1111732"/>
    <lineage>
        <taxon>Bacteria</taxon>
        <taxon>Pseudomonadati</taxon>
        <taxon>Pseudomonadota</taxon>
        <taxon>Gammaproteobacteria</taxon>
        <taxon>Cardiobacteriales</taxon>
        <taxon>Ignatzschineriaceae</taxon>
        <taxon>Ignatzschineria</taxon>
    </lineage>
</organism>
<sequence length="297" mass="33050">MKIELSQPFFKERIAIMGIGLIGGSLALALKQNQSVGKIIAYDRNEEALERALALGVADEVYNDPIRAAENADIIVLATPITAMGAIVREIMPHLKPDAVLTDVGSTKGSVIDSIRSELGYLPERFVPAHPIAGTEKHGVENAFATLFEKRRTLVIPHLENSHDAVRTIHEMWVAAGSETEEMGVKHHDQVLAATSHIPHLLAYATVDTLANLDDRAEIFRFAAGGFRDFTRISASDPELWADICLQNRESILEVLVAYQKKIDMLRHALEDEDREVLRTIFARAKHARDNFYKEPQ</sequence>
<dbReference type="PANTHER" id="PTHR21363">
    <property type="entry name" value="PREPHENATE DEHYDROGENASE"/>
    <property type="match status" value="1"/>
</dbReference>
<evidence type="ECO:0000313" key="4">
    <source>
        <dbReference type="Proteomes" id="UP001449178"/>
    </source>
</evidence>
<proteinExistence type="predicted"/>
<evidence type="ECO:0000313" key="3">
    <source>
        <dbReference type="EMBL" id="WZW88430.1"/>
    </source>
</evidence>
<dbReference type="InterPro" id="IPR050812">
    <property type="entry name" value="Preph/Arog_dehydrog"/>
</dbReference>
<feature type="domain" description="Prephenate/arogenate dehydrogenase" evidence="2">
    <location>
        <begin position="12"/>
        <end position="297"/>
    </location>
</feature>
<keyword evidence="1" id="KW-0560">Oxidoreductase</keyword>
<dbReference type="PROSITE" id="PS51176">
    <property type="entry name" value="PDH_ADH"/>
    <property type="match status" value="1"/>
</dbReference>
<gene>
    <name evidence="3" type="ORF">WMO13_03335</name>
</gene>
<dbReference type="PANTHER" id="PTHR21363:SF0">
    <property type="entry name" value="PREPHENATE DEHYDROGENASE [NADP(+)]"/>
    <property type="match status" value="1"/>
</dbReference>
<protein>
    <submittedName>
        <fullName evidence="3">Prephenate dehydrogenase/arogenate dehydrogenase family protein</fullName>
    </submittedName>
</protein>
<dbReference type="Pfam" id="PF20463">
    <property type="entry name" value="PDH_C"/>
    <property type="match status" value="1"/>
</dbReference>
<dbReference type="RefSeq" id="WP_034855203.1">
    <property type="nucleotide sequence ID" value="NZ_AZOD01000005.1"/>
</dbReference>
<dbReference type="Proteomes" id="UP001449178">
    <property type="component" value="Chromosome"/>
</dbReference>
<dbReference type="Gene3D" id="1.10.3660.10">
    <property type="entry name" value="6-phosphogluconate dehydrogenase C-terminal like domain"/>
    <property type="match status" value="1"/>
</dbReference>
<dbReference type="SUPFAM" id="SSF48179">
    <property type="entry name" value="6-phosphogluconate dehydrogenase C-terminal domain-like"/>
    <property type="match status" value="1"/>
</dbReference>
<evidence type="ECO:0000256" key="1">
    <source>
        <dbReference type="ARBA" id="ARBA00023002"/>
    </source>
</evidence>
<dbReference type="InterPro" id="IPR036291">
    <property type="entry name" value="NAD(P)-bd_dom_sf"/>
</dbReference>
<accession>A0ABZ3C2Y7</accession>
<dbReference type="InterPro" id="IPR046826">
    <property type="entry name" value="PDH_N"/>
</dbReference>
<dbReference type="SUPFAM" id="SSF51735">
    <property type="entry name" value="NAD(P)-binding Rossmann-fold domains"/>
    <property type="match status" value="1"/>
</dbReference>
<reference evidence="3 4" key="1">
    <citation type="submission" date="2024-03" db="EMBL/GenBank/DDBJ databases">
        <title>Complete Genome Sequence and Annotation of Ignatzschineria larvae DSM 13226.</title>
        <authorList>
            <person name="Cantrell E."/>
            <person name="Burcham Z.M."/>
        </authorList>
    </citation>
    <scope>NUCLEOTIDE SEQUENCE [LARGE SCALE GENOMIC DNA]</scope>
    <source>
        <strain evidence="3 4">DSM 13226</strain>
    </source>
</reference>
<dbReference type="InterPro" id="IPR003099">
    <property type="entry name" value="Prephen_DH"/>
</dbReference>
<dbReference type="InterPro" id="IPR046825">
    <property type="entry name" value="PDH_C"/>
</dbReference>
<keyword evidence="4" id="KW-1185">Reference proteome</keyword>
<dbReference type="InterPro" id="IPR008927">
    <property type="entry name" value="6-PGluconate_DH-like_C_sf"/>
</dbReference>
<dbReference type="Pfam" id="PF02153">
    <property type="entry name" value="PDH_N"/>
    <property type="match status" value="1"/>
</dbReference>
<dbReference type="EMBL" id="CP150637">
    <property type="protein sequence ID" value="WZW88430.1"/>
    <property type="molecule type" value="Genomic_DNA"/>
</dbReference>